<proteinExistence type="predicted"/>
<sequence>MSNKSVDVEAVDVDLVAGMFEASLFLPSENEYELKQHTIGNFELTLYSHPAASTDYDLTGIIVWPVSKLLSFYLVHKQQCLKDMFVLELGSGCGLPGLVASSLQNCNEGFGERKNQTHGRVVLTDCEEEVLKVLSKNVKHQISLIPETTSFLTSEYLLWGNETEQIFEAAAFREKYTKVPDIFIAADVFHPSFGSPKQVFDTILLMSSSTEKLKNMLRTKHDEETLPLEKKVEEKRKDIELWVGFVDRGNMTEVLEASVVAGFAHKIVILDEFVPEEFMKEVLSFSDRILMIVVFTKTVYE</sequence>
<reference evidence="1" key="1">
    <citation type="submission" date="2021-01" db="EMBL/GenBank/DDBJ databases">
        <authorList>
            <person name="Corre E."/>
            <person name="Pelletier E."/>
            <person name="Niang G."/>
            <person name="Scheremetjew M."/>
            <person name="Finn R."/>
            <person name="Kale V."/>
            <person name="Holt S."/>
            <person name="Cochrane G."/>
            <person name="Meng A."/>
            <person name="Brown T."/>
            <person name="Cohen L."/>
        </authorList>
    </citation>
    <scope>NUCLEOTIDE SEQUENCE</scope>
    <source>
        <strain evidence="1">GSBS06</strain>
    </source>
</reference>
<gene>
    <name evidence="1" type="ORF">ASTO00021_LOCUS4506</name>
</gene>
<dbReference type="PANTHER" id="PTHR23108">
    <property type="entry name" value="METHYLTRANSFERASE-RELATED"/>
    <property type="match status" value="1"/>
</dbReference>
<dbReference type="Pfam" id="PF10294">
    <property type="entry name" value="Methyltransf_16"/>
    <property type="match status" value="1"/>
</dbReference>
<accession>A0A7S3PGJ2</accession>
<dbReference type="InterPro" id="IPR029063">
    <property type="entry name" value="SAM-dependent_MTases_sf"/>
</dbReference>
<name>A0A7S3PGJ2_9STRA</name>
<dbReference type="GO" id="GO:0008276">
    <property type="term" value="F:protein methyltransferase activity"/>
    <property type="evidence" value="ECO:0007669"/>
    <property type="project" value="InterPro"/>
</dbReference>
<dbReference type="PANTHER" id="PTHR23108:SF3">
    <property type="entry name" value="METHYLTRANSFERASE FAMILY PROTEIN"/>
    <property type="match status" value="1"/>
</dbReference>
<dbReference type="EMBL" id="HBIN01006189">
    <property type="protein sequence ID" value="CAE0434202.1"/>
    <property type="molecule type" value="Transcribed_RNA"/>
</dbReference>
<evidence type="ECO:0008006" key="2">
    <source>
        <dbReference type="Google" id="ProtNLM"/>
    </source>
</evidence>
<protein>
    <recommendedName>
        <fullName evidence="2">Calmodulin-lysine N-methyltransferase</fullName>
    </recommendedName>
</protein>
<evidence type="ECO:0000313" key="1">
    <source>
        <dbReference type="EMBL" id="CAE0434202.1"/>
    </source>
</evidence>
<dbReference type="SUPFAM" id="SSF53335">
    <property type="entry name" value="S-adenosyl-L-methionine-dependent methyltransferases"/>
    <property type="match status" value="1"/>
</dbReference>
<dbReference type="GO" id="GO:0005634">
    <property type="term" value="C:nucleus"/>
    <property type="evidence" value="ECO:0007669"/>
    <property type="project" value="TreeGrafter"/>
</dbReference>
<dbReference type="InterPro" id="IPR019410">
    <property type="entry name" value="Methyltransf_16"/>
</dbReference>
<organism evidence="1">
    <name type="scientific">Aplanochytrium stocchinoi</name>
    <dbReference type="NCBI Taxonomy" id="215587"/>
    <lineage>
        <taxon>Eukaryota</taxon>
        <taxon>Sar</taxon>
        <taxon>Stramenopiles</taxon>
        <taxon>Bigyra</taxon>
        <taxon>Labyrinthulomycetes</taxon>
        <taxon>Thraustochytrida</taxon>
        <taxon>Thraustochytriidae</taxon>
        <taxon>Aplanochytrium</taxon>
    </lineage>
</organism>
<dbReference type="InterPro" id="IPR038899">
    <property type="entry name" value="METTL22"/>
</dbReference>
<dbReference type="AlphaFoldDB" id="A0A7S3PGJ2"/>
<dbReference type="Gene3D" id="3.40.50.150">
    <property type="entry name" value="Vaccinia Virus protein VP39"/>
    <property type="match status" value="1"/>
</dbReference>